<dbReference type="AlphaFoldDB" id="A0AAE3YFZ2"/>
<accession>A0AAE3YFZ2</accession>
<evidence type="ECO:0000313" key="5">
    <source>
        <dbReference type="EMBL" id="MDR6892052.1"/>
    </source>
</evidence>
<dbReference type="Pfam" id="PF01476">
    <property type="entry name" value="LysM"/>
    <property type="match status" value="1"/>
</dbReference>
<proteinExistence type="inferred from homology"/>
<comment type="caution">
    <text evidence="5">The sequence shown here is derived from an EMBL/GenBank/DDBJ whole genome shotgun (WGS) entry which is preliminary data.</text>
</comment>
<dbReference type="InterPro" id="IPR052196">
    <property type="entry name" value="Bact_Kbp"/>
</dbReference>
<dbReference type="RefSeq" id="WP_309850529.1">
    <property type="nucleotide sequence ID" value="NZ_BAAAIU010000005.1"/>
</dbReference>
<dbReference type="PROSITE" id="PS51782">
    <property type="entry name" value="LYSM"/>
    <property type="match status" value="1"/>
</dbReference>
<evidence type="ECO:0000256" key="2">
    <source>
        <dbReference type="ARBA" id="ARBA00022801"/>
    </source>
</evidence>
<gene>
    <name evidence="5" type="ORF">J2S35_000992</name>
</gene>
<dbReference type="SUPFAM" id="SSF53955">
    <property type="entry name" value="Lysozyme-like"/>
    <property type="match status" value="1"/>
</dbReference>
<sequence>MKTFTMNRTVRGGAAALALAGVSLGFAGTSAQAADASTWDALAQCESGGNWAINTGNGFYGGLQFTQQSWNGVGMSGSPANASREQQIQAGERLLALQGWGAWPACSAKLGLYGKAGASSAAAAAPVQQAAAVQAPAAALQAPAYKAPAAQAPVAQAPAAQAPAAQAPAAQAPVAQAPAAQAPATAGETFEYTIQAGDTLSALAEKYNVEGGWKALYELNKDTVIHADLIITGHKLNIPVAK</sequence>
<reference evidence="5" key="1">
    <citation type="submission" date="2023-07" db="EMBL/GenBank/DDBJ databases">
        <title>Sequencing the genomes of 1000 actinobacteria strains.</title>
        <authorList>
            <person name="Klenk H.-P."/>
        </authorList>
    </citation>
    <scope>NUCLEOTIDE SEQUENCE</scope>
    <source>
        <strain evidence="5">DSM 13988</strain>
    </source>
</reference>
<dbReference type="Proteomes" id="UP001247307">
    <property type="component" value="Unassembled WGS sequence"/>
</dbReference>
<dbReference type="InterPro" id="IPR023346">
    <property type="entry name" value="Lysozyme-like_dom_sf"/>
</dbReference>
<organism evidence="5 6">
    <name type="scientific">Falsarthrobacter nasiphocae</name>
    <dbReference type="NCBI Taxonomy" id="189863"/>
    <lineage>
        <taxon>Bacteria</taxon>
        <taxon>Bacillati</taxon>
        <taxon>Actinomycetota</taxon>
        <taxon>Actinomycetes</taxon>
        <taxon>Micrococcales</taxon>
        <taxon>Micrococcaceae</taxon>
        <taxon>Falsarthrobacter</taxon>
    </lineage>
</organism>
<keyword evidence="3" id="KW-0732">Signal</keyword>
<evidence type="ECO:0000256" key="3">
    <source>
        <dbReference type="SAM" id="SignalP"/>
    </source>
</evidence>
<dbReference type="SMART" id="SM00257">
    <property type="entry name" value="LysM"/>
    <property type="match status" value="1"/>
</dbReference>
<dbReference type="GO" id="GO:0016787">
    <property type="term" value="F:hydrolase activity"/>
    <property type="evidence" value="ECO:0007669"/>
    <property type="project" value="UniProtKB-KW"/>
</dbReference>
<dbReference type="Pfam" id="PF06737">
    <property type="entry name" value="Transglycosylas"/>
    <property type="match status" value="1"/>
</dbReference>
<comment type="similarity">
    <text evidence="1">Belongs to the transglycosylase family. Rpf subfamily.</text>
</comment>
<evidence type="ECO:0000259" key="4">
    <source>
        <dbReference type="PROSITE" id="PS51782"/>
    </source>
</evidence>
<feature type="chain" id="PRO_5042143781" evidence="3">
    <location>
        <begin position="34"/>
        <end position="242"/>
    </location>
</feature>
<evidence type="ECO:0000256" key="1">
    <source>
        <dbReference type="ARBA" id="ARBA00010830"/>
    </source>
</evidence>
<dbReference type="CDD" id="cd13925">
    <property type="entry name" value="RPF"/>
    <property type="match status" value="1"/>
</dbReference>
<dbReference type="Gene3D" id="3.10.350.10">
    <property type="entry name" value="LysM domain"/>
    <property type="match status" value="1"/>
</dbReference>
<dbReference type="PANTHER" id="PTHR34700:SF4">
    <property type="entry name" value="PHAGE-LIKE ELEMENT PBSX PROTEIN XKDP"/>
    <property type="match status" value="1"/>
</dbReference>
<dbReference type="EMBL" id="JAVDUI010000001">
    <property type="protein sequence ID" value="MDR6892052.1"/>
    <property type="molecule type" value="Genomic_DNA"/>
</dbReference>
<dbReference type="SUPFAM" id="SSF54106">
    <property type="entry name" value="LysM domain"/>
    <property type="match status" value="1"/>
</dbReference>
<dbReference type="CDD" id="cd00118">
    <property type="entry name" value="LysM"/>
    <property type="match status" value="1"/>
</dbReference>
<dbReference type="PANTHER" id="PTHR34700">
    <property type="entry name" value="POTASSIUM BINDING PROTEIN KBP"/>
    <property type="match status" value="1"/>
</dbReference>
<dbReference type="NCBIfam" id="NF046106">
    <property type="entry name" value="ResusProRpf"/>
    <property type="match status" value="1"/>
</dbReference>
<dbReference type="InterPro" id="IPR010618">
    <property type="entry name" value="RPF"/>
</dbReference>
<evidence type="ECO:0000313" key="6">
    <source>
        <dbReference type="Proteomes" id="UP001247307"/>
    </source>
</evidence>
<keyword evidence="6" id="KW-1185">Reference proteome</keyword>
<feature type="signal peptide" evidence="3">
    <location>
        <begin position="1"/>
        <end position="33"/>
    </location>
</feature>
<protein>
    <submittedName>
        <fullName evidence="5">LysM repeat protein</fullName>
    </submittedName>
</protein>
<dbReference type="Gene3D" id="1.10.530.10">
    <property type="match status" value="1"/>
</dbReference>
<feature type="domain" description="LysM" evidence="4">
    <location>
        <begin position="190"/>
        <end position="238"/>
    </location>
</feature>
<name>A0AAE3YFZ2_9MICC</name>
<dbReference type="InterPro" id="IPR036779">
    <property type="entry name" value="LysM_dom_sf"/>
</dbReference>
<keyword evidence="2" id="KW-0378">Hydrolase</keyword>
<dbReference type="InterPro" id="IPR018392">
    <property type="entry name" value="LysM"/>
</dbReference>